<reference evidence="7" key="1">
    <citation type="submission" date="2016-07" db="EMBL/GenBank/DDBJ databases">
        <title>Sequence Frankia sp. strain CcI1.17.</title>
        <authorList>
            <person name="Ghodhbane-Gtari F."/>
            <person name="Swanson E."/>
            <person name="Gueddou A."/>
            <person name="Morris K."/>
            <person name="Hezbri K."/>
            <person name="Ktari A."/>
            <person name="Nouioui I."/>
            <person name="Abebe-Akele F."/>
            <person name="Simpson S."/>
            <person name="Thomas K."/>
            <person name="Gtari M."/>
            <person name="Tisa L.S."/>
            <person name="Hurst S."/>
        </authorList>
    </citation>
    <scope>NUCLEOTIDE SEQUENCE [LARGE SCALE GENOMIC DNA]</scope>
    <source>
        <strain evidence="7">Cc1.17</strain>
    </source>
</reference>
<name>A0A1S1Q547_9ACTN</name>
<dbReference type="InterPro" id="IPR009057">
    <property type="entry name" value="Homeodomain-like_sf"/>
</dbReference>
<gene>
    <name evidence="6" type="ORF">CC117_30020</name>
</gene>
<evidence type="ECO:0000256" key="3">
    <source>
        <dbReference type="ARBA" id="ARBA00023163"/>
    </source>
</evidence>
<comment type="caution">
    <text evidence="6">The sequence shown here is derived from an EMBL/GenBank/DDBJ whole genome shotgun (WGS) entry which is preliminary data.</text>
</comment>
<feature type="domain" description="HTH tetR-type" evidence="5">
    <location>
        <begin position="7"/>
        <end position="67"/>
    </location>
</feature>
<keyword evidence="2 4" id="KW-0238">DNA-binding</keyword>
<dbReference type="Pfam" id="PF17754">
    <property type="entry name" value="TetR_C_14"/>
    <property type="match status" value="1"/>
</dbReference>
<dbReference type="PROSITE" id="PS50977">
    <property type="entry name" value="HTH_TETR_2"/>
    <property type="match status" value="1"/>
</dbReference>
<feature type="DNA-binding region" description="H-T-H motif" evidence="4">
    <location>
        <begin position="30"/>
        <end position="49"/>
    </location>
</feature>
<dbReference type="OrthoDB" id="3235020at2"/>
<evidence type="ECO:0000256" key="4">
    <source>
        <dbReference type="PROSITE-ProRule" id="PRU00335"/>
    </source>
</evidence>
<dbReference type="InterPro" id="IPR041347">
    <property type="entry name" value="MftR_C"/>
</dbReference>
<dbReference type="GO" id="GO:0000976">
    <property type="term" value="F:transcription cis-regulatory region binding"/>
    <property type="evidence" value="ECO:0007669"/>
    <property type="project" value="TreeGrafter"/>
</dbReference>
<dbReference type="PANTHER" id="PTHR30055:SF238">
    <property type="entry name" value="MYCOFACTOCIN BIOSYNTHESIS TRANSCRIPTIONAL REGULATOR MFTR-RELATED"/>
    <property type="match status" value="1"/>
</dbReference>
<dbReference type="GO" id="GO:0003700">
    <property type="term" value="F:DNA-binding transcription factor activity"/>
    <property type="evidence" value="ECO:0007669"/>
    <property type="project" value="TreeGrafter"/>
</dbReference>
<proteinExistence type="predicted"/>
<dbReference type="PRINTS" id="PR00455">
    <property type="entry name" value="HTHTETR"/>
</dbReference>
<evidence type="ECO:0000313" key="6">
    <source>
        <dbReference type="EMBL" id="OHV28717.1"/>
    </source>
</evidence>
<dbReference type="InterPro" id="IPR001647">
    <property type="entry name" value="HTH_TetR"/>
</dbReference>
<dbReference type="Pfam" id="PF00440">
    <property type="entry name" value="TetR_N"/>
    <property type="match status" value="1"/>
</dbReference>
<keyword evidence="3" id="KW-0804">Transcription</keyword>
<evidence type="ECO:0000313" key="7">
    <source>
        <dbReference type="Proteomes" id="UP000179627"/>
    </source>
</evidence>
<dbReference type="RefSeq" id="WP_071091670.1">
    <property type="nucleotide sequence ID" value="NZ_MBLM01000172.1"/>
</dbReference>
<keyword evidence="1" id="KW-0805">Transcription regulation</keyword>
<dbReference type="Proteomes" id="UP000179627">
    <property type="component" value="Unassembled WGS sequence"/>
</dbReference>
<evidence type="ECO:0000256" key="2">
    <source>
        <dbReference type="ARBA" id="ARBA00023125"/>
    </source>
</evidence>
<dbReference type="SUPFAM" id="SSF46689">
    <property type="entry name" value="Homeodomain-like"/>
    <property type="match status" value="1"/>
</dbReference>
<dbReference type="InterPro" id="IPR023772">
    <property type="entry name" value="DNA-bd_HTH_TetR-type_CS"/>
</dbReference>
<dbReference type="PROSITE" id="PS01081">
    <property type="entry name" value="HTH_TETR_1"/>
    <property type="match status" value="1"/>
</dbReference>
<accession>A0A1S1Q547</accession>
<evidence type="ECO:0000259" key="5">
    <source>
        <dbReference type="PROSITE" id="PS50977"/>
    </source>
</evidence>
<dbReference type="Gene3D" id="1.10.10.60">
    <property type="entry name" value="Homeodomain-like"/>
    <property type="match status" value="1"/>
</dbReference>
<keyword evidence="7" id="KW-1185">Reference proteome</keyword>
<dbReference type="AlphaFoldDB" id="A0A1S1Q547"/>
<dbReference type="PANTHER" id="PTHR30055">
    <property type="entry name" value="HTH-TYPE TRANSCRIPTIONAL REGULATOR RUTR"/>
    <property type="match status" value="1"/>
</dbReference>
<dbReference type="Gene3D" id="1.10.357.10">
    <property type="entry name" value="Tetracycline Repressor, domain 2"/>
    <property type="match status" value="1"/>
</dbReference>
<dbReference type="EMBL" id="MBLM01000172">
    <property type="protein sequence ID" value="OHV28717.1"/>
    <property type="molecule type" value="Genomic_DNA"/>
</dbReference>
<dbReference type="InterPro" id="IPR050109">
    <property type="entry name" value="HTH-type_TetR-like_transc_reg"/>
</dbReference>
<protein>
    <recommendedName>
        <fullName evidence="5">HTH tetR-type domain-containing protein</fullName>
    </recommendedName>
</protein>
<sequence length="209" mass="23164">MTNALQQTSTEAIEKAALELIATRGFQEVTVEEIAKAAGVSRRTFFRYFASKNDILFANFAELLKELDDWFAAVPNDRPMFDAIAEGMMRFNRATTDGPVAHRQRMELILFTPALKANASLRNAEWLAVIARFAARRLGAPEDALGPQLIGHISLGAANAAYERWLGDASSDLGELVRRAFRMARTLSELDTATTQSSWRQAWQPATGD</sequence>
<organism evidence="6 7">
    <name type="scientific">Parafrankia colletiae</name>
    <dbReference type="NCBI Taxonomy" id="573497"/>
    <lineage>
        <taxon>Bacteria</taxon>
        <taxon>Bacillati</taxon>
        <taxon>Actinomycetota</taxon>
        <taxon>Actinomycetes</taxon>
        <taxon>Frankiales</taxon>
        <taxon>Frankiaceae</taxon>
        <taxon>Parafrankia</taxon>
    </lineage>
</organism>
<evidence type="ECO:0000256" key="1">
    <source>
        <dbReference type="ARBA" id="ARBA00023015"/>
    </source>
</evidence>